<evidence type="ECO:0000256" key="8">
    <source>
        <dbReference type="HAMAP-Rule" id="MF_00165"/>
    </source>
</evidence>
<dbReference type="Gene3D" id="3.40.50.300">
    <property type="entry name" value="P-loop containing nucleotide triphosphate hydrolases"/>
    <property type="match status" value="1"/>
</dbReference>
<dbReference type="HAMAP" id="MF_00165">
    <property type="entry name" value="Thymidylate_kinase"/>
    <property type="match status" value="1"/>
</dbReference>
<dbReference type="GO" id="GO:0006227">
    <property type="term" value="P:dUDP biosynthetic process"/>
    <property type="evidence" value="ECO:0007669"/>
    <property type="project" value="TreeGrafter"/>
</dbReference>
<comment type="catalytic activity">
    <reaction evidence="7 8">
        <text>dTMP + ATP = dTDP + ADP</text>
        <dbReference type="Rhea" id="RHEA:13517"/>
        <dbReference type="ChEBI" id="CHEBI:30616"/>
        <dbReference type="ChEBI" id="CHEBI:58369"/>
        <dbReference type="ChEBI" id="CHEBI:63528"/>
        <dbReference type="ChEBI" id="CHEBI:456216"/>
        <dbReference type="EC" id="2.7.4.9"/>
    </reaction>
</comment>
<dbReference type="GO" id="GO:0005524">
    <property type="term" value="F:ATP binding"/>
    <property type="evidence" value="ECO:0007669"/>
    <property type="project" value="UniProtKB-UniRule"/>
</dbReference>
<evidence type="ECO:0000256" key="5">
    <source>
        <dbReference type="ARBA" id="ARBA00022777"/>
    </source>
</evidence>
<dbReference type="PANTHER" id="PTHR10344">
    <property type="entry name" value="THYMIDYLATE KINASE"/>
    <property type="match status" value="1"/>
</dbReference>
<dbReference type="NCBIfam" id="TIGR00041">
    <property type="entry name" value="DTMP_kinase"/>
    <property type="match status" value="1"/>
</dbReference>
<reference evidence="11" key="1">
    <citation type="submission" date="2015-04" db="EMBL/GenBank/DDBJ databases">
        <authorList>
            <person name="Mushtaq Mamoona"/>
        </authorList>
    </citation>
    <scope>NUCLEOTIDE SEQUENCE [LARGE SCALE GENOMIC DNA]</scope>
    <source>
        <strain evidence="11">AN4859/03</strain>
    </source>
</reference>
<name>A0A0G4K9Q7_9SPIR</name>
<dbReference type="EMBL" id="CVLB01000003">
    <property type="protein sequence ID" value="CRF35108.1"/>
    <property type="molecule type" value="Genomic_DNA"/>
</dbReference>
<protein>
    <recommendedName>
        <fullName evidence="8">Thymidylate kinase</fullName>
        <ecNumber evidence="8">2.7.4.9</ecNumber>
    </recommendedName>
    <alternativeName>
        <fullName evidence="8">dTMP kinase</fullName>
    </alternativeName>
</protein>
<dbReference type="InterPro" id="IPR018094">
    <property type="entry name" value="Thymidylate_kinase"/>
</dbReference>
<dbReference type="InterPro" id="IPR039430">
    <property type="entry name" value="Thymidylate_kin-like_dom"/>
</dbReference>
<dbReference type="PANTHER" id="PTHR10344:SF4">
    <property type="entry name" value="UMP-CMP KINASE 2, MITOCHONDRIAL"/>
    <property type="match status" value="1"/>
</dbReference>
<dbReference type="InterPro" id="IPR027417">
    <property type="entry name" value="P-loop_NTPase"/>
</dbReference>
<evidence type="ECO:0000256" key="4">
    <source>
        <dbReference type="ARBA" id="ARBA00022741"/>
    </source>
</evidence>
<dbReference type="AlphaFoldDB" id="A0A0G4K9Q7"/>
<dbReference type="OrthoDB" id="9774907at2"/>
<keyword evidence="4 8" id="KW-0547">Nucleotide-binding</keyword>
<dbReference type="PROSITE" id="PS01331">
    <property type="entry name" value="THYMIDYLATE_KINASE"/>
    <property type="match status" value="1"/>
</dbReference>
<organism evidence="10 11">
    <name type="scientific">Brachyspira suanatina</name>
    <dbReference type="NCBI Taxonomy" id="381802"/>
    <lineage>
        <taxon>Bacteria</taxon>
        <taxon>Pseudomonadati</taxon>
        <taxon>Spirochaetota</taxon>
        <taxon>Spirochaetia</taxon>
        <taxon>Brachyspirales</taxon>
        <taxon>Brachyspiraceae</taxon>
        <taxon>Brachyspira</taxon>
    </lineage>
</organism>
<dbReference type="InterPro" id="IPR018095">
    <property type="entry name" value="Thymidylate_kin_CS"/>
</dbReference>
<dbReference type="GO" id="GO:0006233">
    <property type="term" value="P:dTDP biosynthetic process"/>
    <property type="evidence" value="ECO:0007669"/>
    <property type="project" value="InterPro"/>
</dbReference>
<evidence type="ECO:0000256" key="3">
    <source>
        <dbReference type="ARBA" id="ARBA00022727"/>
    </source>
</evidence>
<dbReference type="CDD" id="cd01672">
    <property type="entry name" value="TMPK"/>
    <property type="match status" value="1"/>
</dbReference>
<keyword evidence="2 8" id="KW-0808">Transferase</keyword>
<dbReference type="SUPFAM" id="SSF52540">
    <property type="entry name" value="P-loop containing nucleoside triphosphate hydrolases"/>
    <property type="match status" value="1"/>
</dbReference>
<feature type="domain" description="Thymidylate kinase-like" evidence="9">
    <location>
        <begin position="8"/>
        <end position="187"/>
    </location>
</feature>
<sequence length="203" mass="23351">MEGKLIVLEGIDGSGKSSIGMMLTDALNSIGIKSIYTFEPTHAYYGSKLRESMLSKDLKPEEELSLFIADRKEHIKHMIRPAINDGYVIVLDRYMYSSIAYQGAKGIDKEYIYNLHKDFILEADLVFILHLNIETALNRIMEKRGFVDRFENKHYLEEVDKIFSSFNAPYIHHIDASRDQKSICDEILNTIKESKILPLDSLL</sequence>
<dbReference type="Pfam" id="PF02223">
    <property type="entry name" value="Thymidylate_kin"/>
    <property type="match status" value="1"/>
</dbReference>
<comment type="function">
    <text evidence="8">Phosphorylation of dTMP to form dTDP in both de novo and salvage pathways of dTTP synthesis.</text>
</comment>
<keyword evidence="6 8" id="KW-0067">ATP-binding</keyword>
<keyword evidence="5 8" id="KW-0418">Kinase</keyword>
<dbReference type="EC" id="2.7.4.9" evidence="8"/>
<evidence type="ECO:0000259" key="9">
    <source>
        <dbReference type="Pfam" id="PF02223"/>
    </source>
</evidence>
<keyword evidence="3 8" id="KW-0545">Nucleotide biosynthesis</keyword>
<feature type="binding site" evidence="8">
    <location>
        <begin position="10"/>
        <end position="17"/>
    </location>
    <ligand>
        <name>ATP</name>
        <dbReference type="ChEBI" id="CHEBI:30616"/>
    </ligand>
</feature>
<dbReference type="GO" id="GO:0004798">
    <property type="term" value="F:dTMP kinase activity"/>
    <property type="evidence" value="ECO:0007669"/>
    <property type="project" value="UniProtKB-UniRule"/>
</dbReference>
<dbReference type="GO" id="GO:0005737">
    <property type="term" value="C:cytoplasm"/>
    <property type="evidence" value="ECO:0007669"/>
    <property type="project" value="TreeGrafter"/>
</dbReference>
<keyword evidence="11" id="KW-1185">Reference proteome</keyword>
<comment type="similarity">
    <text evidence="1 8">Belongs to the thymidylate kinase family.</text>
</comment>
<evidence type="ECO:0000256" key="7">
    <source>
        <dbReference type="ARBA" id="ARBA00048743"/>
    </source>
</evidence>
<proteinExistence type="inferred from homology"/>
<dbReference type="GO" id="GO:0006235">
    <property type="term" value="P:dTTP biosynthetic process"/>
    <property type="evidence" value="ECO:0007669"/>
    <property type="project" value="UniProtKB-UniRule"/>
</dbReference>
<accession>A0A0G4K9Q7</accession>
<evidence type="ECO:0000256" key="6">
    <source>
        <dbReference type="ARBA" id="ARBA00022840"/>
    </source>
</evidence>
<evidence type="ECO:0000256" key="1">
    <source>
        <dbReference type="ARBA" id="ARBA00009776"/>
    </source>
</evidence>
<gene>
    <name evidence="8 10" type="primary">tmk</name>
    <name evidence="10" type="ORF">BRSU_2436</name>
</gene>
<evidence type="ECO:0000313" key="11">
    <source>
        <dbReference type="Proteomes" id="UP000043763"/>
    </source>
</evidence>
<evidence type="ECO:0000256" key="2">
    <source>
        <dbReference type="ARBA" id="ARBA00022679"/>
    </source>
</evidence>
<evidence type="ECO:0000313" key="10">
    <source>
        <dbReference type="EMBL" id="CRF35108.1"/>
    </source>
</evidence>
<dbReference type="Proteomes" id="UP000043763">
    <property type="component" value="Unassembled WGS sequence"/>
</dbReference>
<dbReference type="RefSeq" id="WP_048595753.1">
    <property type="nucleotide sequence ID" value="NZ_CVLB01000003.1"/>
</dbReference>